<dbReference type="EMBL" id="JAAARO010000003">
    <property type="protein sequence ID" value="KAF5750324.1"/>
    <property type="molecule type" value="Genomic_DNA"/>
</dbReference>
<evidence type="ECO:0000313" key="3">
    <source>
        <dbReference type="Proteomes" id="UP000593562"/>
    </source>
</evidence>
<dbReference type="Proteomes" id="UP000593562">
    <property type="component" value="Unassembled WGS sequence"/>
</dbReference>
<feature type="transmembrane region" description="Helical" evidence="1">
    <location>
        <begin position="191"/>
        <end position="210"/>
    </location>
</feature>
<keyword evidence="1" id="KW-0472">Membrane</keyword>
<gene>
    <name evidence="2" type="ORF">HS088_TW03G00660</name>
</gene>
<organism evidence="2 3">
    <name type="scientific">Tripterygium wilfordii</name>
    <name type="common">Thunder God vine</name>
    <dbReference type="NCBI Taxonomy" id="458696"/>
    <lineage>
        <taxon>Eukaryota</taxon>
        <taxon>Viridiplantae</taxon>
        <taxon>Streptophyta</taxon>
        <taxon>Embryophyta</taxon>
        <taxon>Tracheophyta</taxon>
        <taxon>Spermatophyta</taxon>
        <taxon>Magnoliopsida</taxon>
        <taxon>eudicotyledons</taxon>
        <taxon>Gunneridae</taxon>
        <taxon>Pentapetalae</taxon>
        <taxon>rosids</taxon>
        <taxon>fabids</taxon>
        <taxon>Celastrales</taxon>
        <taxon>Celastraceae</taxon>
        <taxon>Tripterygium</taxon>
    </lineage>
</organism>
<keyword evidence="1" id="KW-0812">Transmembrane</keyword>
<name>A0A7J7DVZ1_TRIWF</name>
<accession>A0A7J7DVZ1</accession>
<evidence type="ECO:0000256" key="1">
    <source>
        <dbReference type="SAM" id="Phobius"/>
    </source>
</evidence>
<keyword evidence="3" id="KW-1185">Reference proteome</keyword>
<feature type="transmembrane region" description="Helical" evidence="1">
    <location>
        <begin position="216"/>
        <end position="232"/>
    </location>
</feature>
<dbReference type="InParanoid" id="A0A7J7DVZ1"/>
<proteinExistence type="predicted"/>
<keyword evidence="1" id="KW-1133">Transmembrane helix</keyword>
<sequence length="233" mass="27067">MNDSRPFLLRCFGYKSGYKDDEFDIKGLVAEGLFLAGAIGLYPLPKTFLQEVEVNKMDFLRRLKEIINLPCDDVMSSPQWFSQKVLPHETLRLDSSHLEVEVNKMEITNLPPDDAMSSPLWFSQNVLPHENLRLDSSDMVVEVDKTNLLRRLEEITNLPRDDIMSSLQWFSQNVPPLENRWWVTLNRIPRILMFLAGPFFSLMLMAGHYLMMDFSGVIQIFIYTNVMLIHVLP</sequence>
<dbReference type="AlphaFoldDB" id="A0A7J7DVZ1"/>
<evidence type="ECO:0000313" key="2">
    <source>
        <dbReference type="EMBL" id="KAF5750324.1"/>
    </source>
</evidence>
<reference evidence="2 3" key="1">
    <citation type="journal article" date="2020" name="Nat. Commun.">
        <title>Genome of Tripterygium wilfordii and identification of cytochrome P450 involved in triptolide biosynthesis.</title>
        <authorList>
            <person name="Tu L."/>
            <person name="Su P."/>
            <person name="Zhang Z."/>
            <person name="Gao L."/>
            <person name="Wang J."/>
            <person name="Hu T."/>
            <person name="Zhou J."/>
            <person name="Zhang Y."/>
            <person name="Zhao Y."/>
            <person name="Liu Y."/>
            <person name="Song Y."/>
            <person name="Tong Y."/>
            <person name="Lu Y."/>
            <person name="Yang J."/>
            <person name="Xu C."/>
            <person name="Jia M."/>
            <person name="Peters R.J."/>
            <person name="Huang L."/>
            <person name="Gao W."/>
        </authorList>
    </citation>
    <scope>NUCLEOTIDE SEQUENCE [LARGE SCALE GENOMIC DNA]</scope>
    <source>
        <strain evidence="3">cv. XIE 37</strain>
        <tissue evidence="2">Leaf</tissue>
    </source>
</reference>
<comment type="caution">
    <text evidence="2">The sequence shown here is derived from an EMBL/GenBank/DDBJ whole genome shotgun (WGS) entry which is preliminary data.</text>
</comment>
<protein>
    <submittedName>
        <fullName evidence="2">Uncharacterized protein</fullName>
    </submittedName>
</protein>